<keyword evidence="1" id="KW-0732">Signal</keyword>
<dbReference type="RefSeq" id="WP_118743673.1">
    <property type="nucleotide sequence ID" value="NZ_BAABZQ010000001.1"/>
</dbReference>
<dbReference type="PROSITE" id="PS51257">
    <property type="entry name" value="PROKAR_LIPOPROTEIN"/>
    <property type="match status" value="1"/>
</dbReference>
<feature type="chain" id="PRO_5045196467" description="Sugar ABC transporter substrate-binding protein" evidence="1">
    <location>
        <begin position="26"/>
        <end position="456"/>
    </location>
</feature>
<dbReference type="InterPro" id="IPR050490">
    <property type="entry name" value="Bact_solute-bd_prot1"/>
</dbReference>
<evidence type="ECO:0008006" key="4">
    <source>
        <dbReference type="Google" id="ProtNLM"/>
    </source>
</evidence>
<reference evidence="2 3" key="1">
    <citation type="submission" date="2024-04" db="EMBL/GenBank/DDBJ databases">
        <title>Defined microbial consortia suppress multidrug-resistant proinflammatory Enterobacteriaceae via ecological control.</title>
        <authorList>
            <person name="Furuichi M."/>
            <person name="Kawaguchi T."/>
            <person name="Pust M."/>
            <person name="Yasuma K."/>
            <person name="Plichta D."/>
            <person name="Hasegawa N."/>
            <person name="Ohya T."/>
            <person name="Bhattarai S."/>
            <person name="Sasajima S."/>
            <person name="Aoto Y."/>
            <person name="Tuganbaev T."/>
            <person name="Yaginuma M."/>
            <person name="Ueda M."/>
            <person name="Okahashi N."/>
            <person name="Amafuji K."/>
            <person name="Kiridooshi Y."/>
            <person name="Sugita K."/>
            <person name="Strazar M."/>
            <person name="Skelly A."/>
            <person name="Suda W."/>
            <person name="Hattori M."/>
            <person name="Nakamoto N."/>
            <person name="Caballero S."/>
            <person name="Norman J."/>
            <person name="Olle B."/>
            <person name="Tanoue T."/>
            <person name="Arita M."/>
            <person name="Bucci V."/>
            <person name="Atarashi K."/>
            <person name="Xavier R."/>
            <person name="Honda K."/>
        </authorList>
    </citation>
    <scope>NUCLEOTIDE SEQUENCE [LARGE SCALE GENOMIC DNA]</scope>
    <source>
        <strain evidence="3">k34-0107-D12</strain>
    </source>
</reference>
<proteinExistence type="predicted"/>
<sequence>MKRMKMMKKAAIWMLTATMAAGLTACGGSGAEAEDTGDISDPESVKGTITVGGWPSGDDAFKAALEGFHKEYPNVEVKFQFTDTTAHHQALQTALSAGSGAPDVAMIEGAYVAQYRDSAALTNLKEKPYNADELKDDFVEFKWDQCISADGNAVRAIPWDVGPCSYFYRTDIFEECGLPTDPKEVAELMSTWDGVLEVARKVYIPGERWLLPDASYLYFELFCNRDYYDEDLNLKIEREGDLDCLNAVIKMREEKLDMNVDMWGTEATAAFGDGTLASVCTGSWFGGFLKTDYAPDASGKWGVTTMPGGVKASNWGGSFLVIPEQSKNKTAAWAFVKYMLATAQAQNEMFEAVDYFPAYKPAYDDADIYGKEDPYFCSQKTKELWVELANELKPVTTTMMDTTAEGCIYSSVNAGLEKGLGAEEIRDLVKSDIEKATAEVKEQQIQTLKDAGVWDK</sequence>
<evidence type="ECO:0000313" key="2">
    <source>
        <dbReference type="EMBL" id="GAA6497811.1"/>
    </source>
</evidence>
<dbReference type="InterPro" id="IPR006059">
    <property type="entry name" value="SBP"/>
</dbReference>
<dbReference type="Gene3D" id="3.40.190.10">
    <property type="entry name" value="Periplasmic binding protein-like II"/>
    <property type="match status" value="1"/>
</dbReference>
<gene>
    <name evidence="2" type="ORF">K340107D12_06270</name>
</gene>
<name>A0ABQ0BMP3_9FIRM</name>
<dbReference type="Proteomes" id="UP001600941">
    <property type="component" value="Unassembled WGS sequence"/>
</dbReference>
<dbReference type="Pfam" id="PF01547">
    <property type="entry name" value="SBP_bac_1"/>
    <property type="match status" value="1"/>
</dbReference>
<organism evidence="2 3">
    <name type="scientific">Blautia parvula</name>
    <dbReference type="NCBI Taxonomy" id="2877527"/>
    <lineage>
        <taxon>Bacteria</taxon>
        <taxon>Bacillati</taxon>
        <taxon>Bacillota</taxon>
        <taxon>Clostridia</taxon>
        <taxon>Lachnospirales</taxon>
        <taxon>Lachnospiraceae</taxon>
        <taxon>Blautia</taxon>
    </lineage>
</organism>
<evidence type="ECO:0000256" key="1">
    <source>
        <dbReference type="SAM" id="SignalP"/>
    </source>
</evidence>
<dbReference type="SUPFAM" id="SSF53850">
    <property type="entry name" value="Periplasmic binding protein-like II"/>
    <property type="match status" value="1"/>
</dbReference>
<dbReference type="PANTHER" id="PTHR43649">
    <property type="entry name" value="ARABINOSE-BINDING PROTEIN-RELATED"/>
    <property type="match status" value="1"/>
</dbReference>
<evidence type="ECO:0000313" key="3">
    <source>
        <dbReference type="Proteomes" id="UP001600941"/>
    </source>
</evidence>
<dbReference type="EMBL" id="BAABZQ010000001">
    <property type="protein sequence ID" value="GAA6497811.1"/>
    <property type="molecule type" value="Genomic_DNA"/>
</dbReference>
<keyword evidence="3" id="KW-1185">Reference proteome</keyword>
<feature type="signal peptide" evidence="1">
    <location>
        <begin position="1"/>
        <end position="25"/>
    </location>
</feature>
<comment type="caution">
    <text evidence="2">The sequence shown here is derived from an EMBL/GenBank/DDBJ whole genome shotgun (WGS) entry which is preliminary data.</text>
</comment>
<dbReference type="PANTHER" id="PTHR43649:SF32">
    <property type="entry name" value="SUGAR BINDING SECRETED PROTEIN"/>
    <property type="match status" value="1"/>
</dbReference>
<accession>A0ABQ0BMP3</accession>
<protein>
    <recommendedName>
        <fullName evidence="4">Sugar ABC transporter substrate-binding protein</fullName>
    </recommendedName>
</protein>